<dbReference type="PANTHER" id="PTHR45138:SF9">
    <property type="entry name" value="DIGUANYLATE CYCLASE DGCM-RELATED"/>
    <property type="match status" value="1"/>
</dbReference>
<evidence type="ECO:0000256" key="4">
    <source>
        <dbReference type="SAM" id="Phobius"/>
    </source>
</evidence>
<keyword evidence="4" id="KW-1133">Transmembrane helix</keyword>
<dbReference type="InterPro" id="IPR013655">
    <property type="entry name" value="PAS_fold_3"/>
</dbReference>
<name>A0A398C579_9BURK</name>
<gene>
    <name evidence="7" type="ORF">D3F03_08190</name>
</gene>
<dbReference type="OrthoDB" id="9813903at2"/>
<dbReference type="Pfam" id="PF08447">
    <property type="entry name" value="PAS_3"/>
    <property type="match status" value="1"/>
</dbReference>
<feature type="domain" description="PAS" evidence="5">
    <location>
        <begin position="344"/>
        <end position="415"/>
    </location>
</feature>
<dbReference type="GO" id="GO:0052621">
    <property type="term" value="F:diguanylate cyclase activity"/>
    <property type="evidence" value="ECO:0007669"/>
    <property type="project" value="UniProtKB-EC"/>
</dbReference>
<dbReference type="GO" id="GO:0005886">
    <property type="term" value="C:plasma membrane"/>
    <property type="evidence" value="ECO:0007669"/>
    <property type="project" value="TreeGrafter"/>
</dbReference>
<dbReference type="Proteomes" id="UP000266302">
    <property type="component" value="Unassembled WGS sequence"/>
</dbReference>
<dbReference type="PROSITE" id="PS50887">
    <property type="entry name" value="GGDEF"/>
    <property type="match status" value="1"/>
</dbReference>
<dbReference type="EMBL" id="QXJC01000003">
    <property type="protein sequence ID" value="RID98225.1"/>
    <property type="molecule type" value="Genomic_DNA"/>
</dbReference>
<proteinExistence type="predicted"/>
<keyword evidence="4" id="KW-0812">Transmembrane</keyword>
<feature type="transmembrane region" description="Helical" evidence="4">
    <location>
        <begin position="305"/>
        <end position="326"/>
    </location>
</feature>
<dbReference type="NCBIfam" id="TIGR00254">
    <property type="entry name" value="GGDEF"/>
    <property type="match status" value="1"/>
</dbReference>
<dbReference type="FunFam" id="3.30.70.270:FF:000001">
    <property type="entry name" value="Diguanylate cyclase domain protein"/>
    <property type="match status" value="1"/>
</dbReference>
<dbReference type="InterPro" id="IPR000014">
    <property type="entry name" value="PAS"/>
</dbReference>
<reference evidence="7 8" key="1">
    <citation type="submission" date="2018-09" db="EMBL/GenBank/DDBJ databases">
        <title>Draft genome of Simplicispira sp. NY-02.</title>
        <authorList>
            <person name="Im W.T."/>
        </authorList>
    </citation>
    <scope>NUCLEOTIDE SEQUENCE [LARGE SCALE GENOMIC DNA]</scope>
    <source>
        <strain evidence="7 8">NY-02</strain>
    </source>
</reference>
<evidence type="ECO:0000256" key="3">
    <source>
        <dbReference type="SAM" id="MobiDB-lite"/>
    </source>
</evidence>
<dbReference type="RefSeq" id="WP_119108890.1">
    <property type="nucleotide sequence ID" value="NZ_QXJC01000003.1"/>
</dbReference>
<accession>A0A398C579</accession>
<feature type="domain" description="GGDEF" evidence="6">
    <location>
        <begin position="506"/>
        <end position="659"/>
    </location>
</feature>
<evidence type="ECO:0000313" key="7">
    <source>
        <dbReference type="EMBL" id="RID98225.1"/>
    </source>
</evidence>
<evidence type="ECO:0000256" key="2">
    <source>
        <dbReference type="ARBA" id="ARBA00034247"/>
    </source>
</evidence>
<dbReference type="InterPro" id="IPR000160">
    <property type="entry name" value="GGDEF_dom"/>
</dbReference>
<sequence>MPVPRRLFRAPSRSLLARLAALIALLVGALLVWTLSTVYEQRKLMHRHQAERELQTIGRLQAQAVADWRTSRLADANALTDDSLFAQAVARWQSAPQTEHEATAFVQERLRILQERARYSVVSFVAPDGTVSMGNSSKTVPDAEKKALAHAIESAAPAIVEPRRAPFFAFPFFSLMAPIFDGTRPLGAVWLVMDVRTSLYPLLSPWPTASETAESVLVQAQGKDALLLTPLRRHGELETPTVVSASDTARPLVQAVAGARGLLYGRDDRNTPVIAVVNAIAESPWLLVSEIEVNEAFGEAATRELWVLSLPVSAAVLIAALLLGGWQWRARLRESALKDKLAQNMQWLESAQKAALVGYYVYERSGDTFTLSPMASELFGLTPEAPVARTQWLAQVHPADRAQVLAGLDEALRERKPLRMQYRLVDGSQERWVDMWGEHDAPSANARMTGTVQDITERQRAEEKLGQYRTALEALVRQDPMTGVANRRALTEALTVEWQRAARIQAPLSVLMIDVDHFKAFNDRYGHLAGDECLRKVAKALARTVARATDLVARYGGEEFAVLLPATGRAEAQAIAEKLRLAVRKLAIVHAASGVATVVTVSIGVATAQTKTAMRSEELGRAGAQANAERESLHLIHQADQALYAAKEGGRDAVVAQAEAPSSTALVGSGAAPDPTVSPPPPRST</sequence>
<feature type="transmembrane region" description="Helical" evidence="4">
    <location>
        <begin position="586"/>
        <end position="606"/>
    </location>
</feature>
<feature type="region of interest" description="Disordered" evidence="3">
    <location>
        <begin position="662"/>
        <end position="685"/>
    </location>
</feature>
<dbReference type="SUPFAM" id="SSF55073">
    <property type="entry name" value="Nucleotide cyclase"/>
    <property type="match status" value="1"/>
</dbReference>
<dbReference type="CDD" id="cd01949">
    <property type="entry name" value="GGDEF"/>
    <property type="match status" value="1"/>
</dbReference>
<dbReference type="InterPro" id="IPR043128">
    <property type="entry name" value="Rev_trsase/Diguanyl_cyclase"/>
</dbReference>
<feature type="compositionally biased region" description="Pro residues" evidence="3">
    <location>
        <begin position="676"/>
        <end position="685"/>
    </location>
</feature>
<dbReference type="PROSITE" id="PS50112">
    <property type="entry name" value="PAS"/>
    <property type="match status" value="1"/>
</dbReference>
<dbReference type="EC" id="2.7.7.65" evidence="1"/>
<dbReference type="SMART" id="SM00267">
    <property type="entry name" value="GGDEF"/>
    <property type="match status" value="1"/>
</dbReference>
<comment type="caution">
    <text evidence="7">The sequence shown here is derived from an EMBL/GenBank/DDBJ whole genome shotgun (WGS) entry which is preliminary data.</text>
</comment>
<dbReference type="AlphaFoldDB" id="A0A398C579"/>
<dbReference type="Gene3D" id="3.30.70.270">
    <property type="match status" value="1"/>
</dbReference>
<evidence type="ECO:0000259" key="6">
    <source>
        <dbReference type="PROSITE" id="PS50887"/>
    </source>
</evidence>
<keyword evidence="4" id="KW-0472">Membrane</keyword>
<dbReference type="SUPFAM" id="SSF55785">
    <property type="entry name" value="PYP-like sensor domain (PAS domain)"/>
    <property type="match status" value="1"/>
</dbReference>
<dbReference type="GO" id="GO:1902201">
    <property type="term" value="P:negative regulation of bacterial-type flagellum-dependent cell motility"/>
    <property type="evidence" value="ECO:0007669"/>
    <property type="project" value="TreeGrafter"/>
</dbReference>
<dbReference type="NCBIfam" id="TIGR00229">
    <property type="entry name" value="sensory_box"/>
    <property type="match status" value="1"/>
</dbReference>
<dbReference type="GO" id="GO:0043709">
    <property type="term" value="P:cell adhesion involved in single-species biofilm formation"/>
    <property type="evidence" value="ECO:0007669"/>
    <property type="project" value="TreeGrafter"/>
</dbReference>
<protein>
    <recommendedName>
        <fullName evidence="1">diguanylate cyclase</fullName>
        <ecNumber evidence="1">2.7.7.65</ecNumber>
    </recommendedName>
</protein>
<dbReference type="Gene3D" id="3.30.450.20">
    <property type="entry name" value="PAS domain"/>
    <property type="match status" value="1"/>
</dbReference>
<dbReference type="InterPro" id="IPR029787">
    <property type="entry name" value="Nucleotide_cyclase"/>
</dbReference>
<evidence type="ECO:0000256" key="1">
    <source>
        <dbReference type="ARBA" id="ARBA00012528"/>
    </source>
</evidence>
<keyword evidence="8" id="KW-1185">Reference proteome</keyword>
<evidence type="ECO:0000259" key="5">
    <source>
        <dbReference type="PROSITE" id="PS50112"/>
    </source>
</evidence>
<dbReference type="PANTHER" id="PTHR45138">
    <property type="entry name" value="REGULATORY COMPONENTS OF SENSORY TRANSDUCTION SYSTEM"/>
    <property type="match status" value="1"/>
</dbReference>
<comment type="catalytic activity">
    <reaction evidence="2">
        <text>2 GTP = 3',3'-c-di-GMP + 2 diphosphate</text>
        <dbReference type="Rhea" id="RHEA:24898"/>
        <dbReference type="ChEBI" id="CHEBI:33019"/>
        <dbReference type="ChEBI" id="CHEBI:37565"/>
        <dbReference type="ChEBI" id="CHEBI:58805"/>
        <dbReference type="EC" id="2.7.7.65"/>
    </reaction>
</comment>
<dbReference type="InterPro" id="IPR050469">
    <property type="entry name" value="Diguanylate_Cyclase"/>
</dbReference>
<evidence type="ECO:0000313" key="8">
    <source>
        <dbReference type="Proteomes" id="UP000266302"/>
    </source>
</evidence>
<dbReference type="SMART" id="SM00091">
    <property type="entry name" value="PAS"/>
    <property type="match status" value="1"/>
</dbReference>
<dbReference type="CDD" id="cd00130">
    <property type="entry name" value="PAS"/>
    <property type="match status" value="1"/>
</dbReference>
<dbReference type="Pfam" id="PF00990">
    <property type="entry name" value="GGDEF"/>
    <property type="match status" value="1"/>
</dbReference>
<dbReference type="InterPro" id="IPR035965">
    <property type="entry name" value="PAS-like_dom_sf"/>
</dbReference>
<organism evidence="7 8">
    <name type="scientific">Simplicispira hankyongi</name>
    <dbReference type="NCBI Taxonomy" id="2315688"/>
    <lineage>
        <taxon>Bacteria</taxon>
        <taxon>Pseudomonadati</taxon>
        <taxon>Pseudomonadota</taxon>
        <taxon>Betaproteobacteria</taxon>
        <taxon>Burkholderiales</taxon>
        <taxon>Comamonadaceae</taxon>
        <taxon>Simplicispira</taxon>
    </lineage>
</organism>